<dbReference type="InterPro" id="IPR000515">
    <property type="entry name" value="MetI-like"/>
</dbReference>
<evidence type="ECO:0000259" key="8">
    <source>
        <dbReference type="PROSITE" id="PS50928"/>
    </source>
</evidence>
<keyword evidence="4 7" id="KW-0812">Transmembrane</keyword>
<dbReference type="OrthoDB" id="9794684at2"/>
<dbReference type="GO" id="GO:0005886">
    <property type="term" value="C:plasma membrane"/>
    <property type="evidence" value="ECO:0007669"/>
    <property type="project" value="UniProtKB-SubCell"/>
</dbReference>
<proteinExistence type="inferred from homology"/>
<dbReference type="PANTHER" id="PTHR43744:SF12">
    <property type="entry name" value="ABC TRANSPORTER PERMEASE PROTEIN MG189-RELATED"/>
    <property type="match status" value="1"/>
</dbReference>
<dbReference type="Proteomes" id="UP000301751">
    <property type="component" value="Unassembled WGS sequence"/>
</dbReference>
<dbReference type="RefSeq" id="WP_137736017.1">
    <property type="nucleotide sequence ID" value="NZ_BJCL01000033.1"/>
</dbReference>
<feature type="transmembrane region" description="Helical" evidence="7">
    <location>
        <begin position="264"/>
        <end position="285"/>
    </location>
</feature>
<protein>
    <submittedName>
        <fullName evidence="9">Sugar ABC transporter permease</fullName>
    </submittedName>
</protein>
<feature type="transmembrane region" description="Helical" evidence="7">
    <location>
        <begin position="16"/>
        <end position="37"/>
    </location>
</feature>
<gene>
    <name evidence="9" type="ORF">AQPW35_53980</name>
</gene>
<feature type="transmembrane region" description="Helical" evidence="7">
    <location>
        <begin position="96"/>
        <end position="118"/>
    </location>
</feature>
<dbReference type="InterPro" id="IPR035906">
    <property type="entry name" value="MetI-like_sf"/>
</dbReference>
<dbReference type="GO" id="GO:0055085">
    <property type="term" value="P:transmembrane transport"/>
    <property type="evidence" value="ECO:0007669"/>
    <property type="project" value="InterPro"/>
</dbReference>
<feature type="transmembrane region" description="Helical" evidence="7">
    <location>
        <begin position="127"/>
        <end position="151"/>
    </location>
</feature>
<evidence type="ECO:0000256" key="6">
    <source>
        <dbReference type="ARBA" id="ARBA00023136"/>
    </source>
</evidence>
<dbReference type="SUPFAM" id="SSF161098">
    <property type="entry name" value="MetI-like"/>
    <property type="match status" value="1"/>
</dbReference>
<organism evidence="9 10">
    <name type="scientific">Pseudaquabacterium pictum</name>
    <dbReference type="NCBI Taxonomy" id="2315236"/>
    <lineage>
        <taxon>Bacteria</taxon>
        <taxon>Pseudomonadati</taxon>
        <taxon>Pseudomonadota</taxon>
        <taxon>Betaproteobacteria</taxon>
        <taxon>Burkholderiales</taxon>
        <taxon>Sphaerotilaceae</taxon>
        <taxon>Pseudaquabacterium</taxon>
    </lineage>
</organism>
<evidence type="ECO:0000313" key="10">
    <source>
        <dbReference type="Proteomes" id="UP000301751"/>
    </source>
</evidence>
<comment type="similarity">
    <text evidence="7">Belongs to the binding-protein-dependent transport system permease family.</text>
</comment>
<dbReference type="Pfam" id="PF00528">
    <property type="entry name" value="BPD_transp_1"/>
    <property type="match status" value="1"/>
</dbReference>
<evidence type="ECO:0000256" key="1">
    <source>
        <dbReference type="ARBA" id="ARBA00004651"/>
    </source>
</evidence>
<reference evidence="10" key="1">
    <citation type="submission" date="2019-03" db="EMBL/GenBank/DDBJ databases">
        <title>Aquabacterium pictum sp.nov., the first bacteriochlorophyll a-containing freshwater bacterium in the genus Aquabacterium of the class Betaproteobacteria.</title>
        <authorList>
            <person name="Hirose S."/>
            <person name="Tank M."/>
            <person name="Hara E."/>
            <person name="Tamaki H."/>
            <person name="Takaichi S."/>
            <person name="Haruta S."/>
            <person name="Hanada S."/>
        </authorList>
    </citation>
    <scope>NUCLEOTIDE SEQUENCE [LARGE SCALE GENOMIC DNA]</scope>
    <source>
        <strain evidence="10">W35</strain>
    </source>
</reference>
<evidence type="ECO:0000256" key="7">
    <source>
        <dbReference type="RuleBase" id="RU363032"/>
    </source>
</evidence>
<evidence type="ECO:0000256" key="3">
    <source>
        <dbReference type="ARBA" id="ARBA00022475"/>
    </source>
</evidence>
<evidence type="ECO:0000313" key="9">
    <source>
        <dbReference type="EMBL" id="GCL66317.1"/>
    </source>
</evidence>
<name>A0A480B1U1_9BURK</name>
<evidence type="ECO:0000256" key="2">
    <source>
        <dbReference type="ARBA" id="ARBA00022448"/>
    </source>
</evidence>
<dbReference type="PANTHER" id="PTHR43744">
    <property type="entry name" value="ABC TRANSPORTER PERMEASE PROTEIN MG189-RELATED-RELATED"/>
    <property type="match status" value="1"/>
</dbReference>
<keyword evidence="6 7" id="KW-0472">Membrane</keyword>
<dbReference type="EMBL" id="BJCL01000033">
    <property type="protein sequence ID" value="GCL66317.1"/>
    <property type="molecule type" value="Genomic_DNA"/>
</dbReference>
<sequence>MTWPEPPRPPIAWGRWLAWAALGAMLAITLAPLWLVLKTALEHPQALLANATGLLPAEPTLLNFRRVLGLVSADESMAVGGSGADVDLARALGNSLLFTALVVVLQTGNSAMAAYAFARLQFPGKRLLFAAVLGSMMLPGVVLFIPNFIFIKQLGWLNSMAGMVAPFALLSGFSIFFLRQFFLSLPRDLEEAALLDGAGPFTIFWRVVLPLSTTPLATVAMLSGIGAWNEFFWPFIVAPGEESQVLPVALQQFKSQTPQGQPDWTGLMAAATLTLLPTLVLLAVFGRRVVESVQYSGGK</sequence>
<keyword evidence="3" id="KW-1003">Cell membrane</keyword>
<comment type="subcellular location">
    <subcellularLocation>
        <location evidence="1 7">Cell membrane</location>
        <topology evidence="1 7">Multi-pass membrane protein</topology>
    </subcellularLocation>
</comment>
<evidence type="ECO:0000256" key="4">
    <source>
        <dbReference type="ARBA" id="ARBA00022692"/>
    </source>
</evidence>
<dbReference type="PROSITE" id="PS50928">
    <property type="entry name" value="ABC_TM1"/>
    <property type="match status" value="1"/>
</dbReference>
<feature type="domain" description="ABC transmembrane type-1" evidence="8">
    <location>
        <begin position="92"/>
        <end position="285"/>
    </location>
</feature>
<keyword evidence="5 7" id="KW-1133">Transmembrane helix</keyword>
<dbReference type="CDD" id="cd06261">
    <property type="entry name" value="TM_PBP2"/>
    <property type="match status" value="1"/>
</dbReference>
<dbReference type="Gene3D" id="1.10.3720.10">
    <property type="entry name" value="MetI-like"/>
    <property type="match status" value="1"/>
</dbReference>
<feature type="transmembrane region" description="Helical" evidence="7">
    <location>
        <begin position="163"/>
        <end position="182"/>
    </location>
</feature>
<comment type="caution">
    <text evidence="9">The sequence shown here is derived from an EMBL/GenBank/DDBJ whole genome shotgun (WGS) entry which is preliminary data.</text>
</comment>
<keyword evidence="10" id="KW-1185">Reference proteome</keyword>
<keyword evidence="2 7" id="KW-0813">Transport</keyword>
<dbReference type="AlphaFoldDB" id="A0A480B1U1"/>
<accession>A0A480B1U1</accession>
<evidence type="ECO:0000256" key="5">
    <source>
        <dbReference type="ARBA" id="ARBA00022989"/>
    </source>
</evidence>